<evidence type="ECO:0000313" key="1">
    <source>
        <dbReference type="EMBL" id="KAJ8128684.1"/>
    </source>
</evidence>
<gene>
    <name evidence="1" type="ORF">O1611_g4948</name>
</gene>
<dbReference type="EMBL" id="JAPUUL010000992">
    <property type="protein sequence ID" value="KAJ8128684.1"/>
    <property type="molecule type" value="Genomic_DNA"/>
</dbReference>
<keyword evidence="2" id="KW-1185">Reference proteome</keyword>
<protein>
    <submittedName>
        <fullName evidence="1">Uncharacterized protein</fullName>
    </submittedName>
</protein>
<evidence type="ECO:0000313" key="2">
    <source>
        <dbReference type="Proteomes" id="UP001153332"/>
    </source>
</evidence>
<accession>A0ACC2JMQ3</accession>
<organism evidence="1 2">
    <name type="scientific">Lasiodiplodia mahajangana</name>
    <dbReference type="NCBI Taxonomy" id="1108764"/>
    <lineage>
        <taxon>Eukaryota</taxon>
        <taxon>Fungi</taxon>
        <taxon>Dikarya</taxon>
        <taxon>Ascomycota</taxon>
        <taxon>Pezizomycotina</taxon>
        <taxon>Dothideomycetes</taxon>
        <taxon>Dothideomycetes incertae sedis</taxon>
        <taxon>Botryosphaeriales</taxon>
        <taxon>Botryosphaeriaceae</taxon>
        <taxon>Lasiodiplodia</taxon>
    </lineage>
</organism>
<name>A0ACC2JMQ3_9PEZI</name>
<comment type="caution">
    <text evidence="1">The sequence shown here is derived from an EMBL/GenBank/DDBJ whole genome shotgun (WGS) entry which is preliminary data.</text>
</comment>
<dbReference type="Proteomes" id="UP001153332">
    <property type="component" value="Unassembled WGS sequence"/>
</dbReference>
<proteinExistence type="predicted"/>
<reference evidence="1" key="1">
    <citation type="submission" date="2022-12" db="EMBL/GenBank/DDBJ databases">
        <title>Genome Sequence of Lasiodiplodia mahajangana.</title>
        <authorList>
            <person name="Buettner E."/>
        </authorList>
    </citation>
    <scope>NUCLEOTIDE SEQUENCE</scope>
    <source>
        <strain evidence="1">VT137</strain>
    </source>
</reference>
<sequence length="469" mass="52672">MPTLGFLKKKRTREDKSDPSSSQPTSPVTPITPVTPTRGFDSFNTIPSKTTSNTSAPTQSKPTSESSEVPVSAGGGPQMNPPAVHHVPYGIQQSPSPGHMAAPHNLPSINNLINLPQGDGHHGTPPPQPQGQVQVPPQIPAYTPEVRVTKGKYSLNDFDLLRTLGTGSFGRVHLVQSKHNQRFYAVKVLKKAQVVKMKQVEHTNDERRMLGEVKHPFLITLWGTFQDARNLYMVMDFVEGGELFSLLRKSGRFPNPVAKFYAAEVTLALEYLHSRNIIYRDLKPENLLLDRHGHLKITDFGFAKRVPDKTWTLCGTPDYLAPEVVSNKGYNKSVDWWSLGILIYEMLCGYTPFWDSGSPMKIYENILRGKVKYPQYVHPDAQDLLERLITPDLTKRLGNLYGGPQDVKEHPWFSEVTWDRLSRKDIDAPYTPPVKAGSGDASQFDRYPEETEKYGQPGNDEYGNLFTEF</sequence>